<dbReference type="AlphaFoldDB" id="A0A9P5JU63"/>
<evidence type="ECO:0000313" key="3">
    <source>
        <dbReference type="Proteomes" id="UP000759537"/>
    </source>
</evidence>
<protein>
    <recommendedName>
        <fullName evidence="4">BRCT domain-containing protein</fullName>
    </recommendedName>
</protein>
<reference evidence="2" key="1">
    <citation type="submission" date="2019-10" db="EMBL/GenBank/DDBJ databases">
        <authorList>
            <consortium name="DOE Joint Genome Institute"/>
            <person name="Kuo A."/>
            <person name="Miyauchi S."/>
            <person name="Kiss E."/>
            <person name="Drula E."/>
            <person name="Kohler A."/>
            <person name="Sanchez-Garcia M."/>
            <person name="Andreopoulos B."/>
            <person name="Barry K.W."/>
            <person name="Bonito G."/>
            <person name="Buee M."/>
            <person name="Carver A."/>
            <person name="Chen C."/>
            <person name="Cichocki N."/>
            <person name="Clum A."/>
            <person name="Culley D."/>
            <person name="Crous P.W."/>
            <person name="Fauchery L."/>
            <person name="Girlanda M."/>
            <person name="Hayes R."/>
            <person name="Keri Z."/>
            <person name="LaButti K."/>
            <person name="Lipzen A."/>
            <person name="Lombard V."/>
            <person name="Magnuson J."/>
            <person name="Maillard F."/>
            <person name="Morin E."/>
            <person name="Murat C."/>
            <person name="Nolan M."/>
            <person name="Ohm R."/>
            <person name="Pangilinan J."/>
            <person name="Pereira M."/>
            <person name="Perotto S."/>
            <person name="Peter M."/>
            <person name="Riley R."/>
            <person name="Sitrit Y."/>
            <person name="Stielow B."/>
            <person name="Szollosi G."/>
            <person name="Zifcakova L."/>
            <person name="Stursova M."/>
            <person name="Spatafora J.W."/>
            <person name="Tedersoo L."/>
            <person name="Vaario L.-M."/>
            <person name="Yamada A."/>
            <person name="Yan M."/>
            <person name="Wang P."/>
            <person name="Xu J."/>
            <person name="Bruns T."/>
            <person name="Baldrian P."/>
            <person name="Vilgalys R."/>
            <person name="Henrissat B."/>
            <person name="Grigoriev I.V."/>
            <person name="Hibbett D."/>
            <person name="Nagy L.G."/>
            <person name="Martin F.M."/>
        </authorList>
    </citation>
    <scope>NUCLEOTIDE SEQUENCE</scope>
    <source>
        <strain evidence="2">Prilba</strain>
    </source>
</reference>
<reference evidence="2" key="2">
    <citation type="journal article" date="2020" name="Nat. Commun.">
        <title>Large-scale genome sequencing of mycorrhizal fungi provides insights into the early evolution of symbiotic traits.</title>
        <authorList>
            <person name="Miyauchi S."/>
            <person name="Kiss E."/>
            <person name="Kuo A."/>
            <person name="Drula E."/>
            <person name="Kohler A."/>
            <person name="Sanchez-Garcia M."/>
            <person name="Morin E."/>
            <person name="Andreopoulos B."/>
            <person name="Barry K.W."/>
            <person name="Bonito G."/>
            <person name="Buee M."/>
            <person name="Carver A."/>
            <person name="Chen C."/>
            <person name="Cichocki N."/>
            <person name="Clum A."/>
            <person name="Culley D."/>
            <person name="Crous P.W."/>
            <person name="Fauchery L."/>
            <person name="Girlanda M."/>
            <person name="Hayes R.D."/>
            <person name="Keri Z."/>
            <person name="LaButti K."/>
            <person name="Lipzen A."/>
            <person name="Lombard V."/>
            <person name="Magnuson J."/>
            <person name="Maillard F."/>
            <person name="Murat C."/>
            <person name="Nolan M."/>
            <person name="Ohm R.A."/>
            <person name="Pangilinan J."/>
            <person name="Pereira M.F."/>
            <person name="Perotto S."/>
            <person name="Peter M."/>
            <person name="Pfister S."/>
            <person name="Riley R."/>
            <person name="Sitrit Y."/>
            <person name="Stielow J.B."/>
            <person name="Szollosi G."/>
            <person name="Zifcakova L."/>
            <person name="Stursova M."/>
            <person name="Spatafora J.W."/>
            <person name="Tedersoo L."/>
            <person name="Vaario L.M."/>
            <person name="Yamada A."/>
            <person name="Yan M."/>
            <person name="Wang P."/>
            <person name="Xu J."/>
            <person name="Bruns T."/>
            <person name="Baldrian P."/>
            <person name="Vilgalys R."/>
            <person name="Dunand C."/>
            <person name="Henrissat B."/>
            <person name="Grigoriev I.V."/>
            <person name="Hibbett D."/>
            <person name="Nagy L.G."/>
            <person name="Martin F.M."/>
        </authorList>
    </citation>
    <scope>NUCLEOTIDE SEQUENCE</scope>
    <source>
        <strain evidence="2">Prilba</strain>
    </source>
</reference>
<gene>
    <name evidence="2" type="ORF">DFH94DRAFT_857837</name>
</gene>
<dbReference type="OrthoDB" id="435460at2759"/>
<feature type="region of interest" description="Disordered" evidence="1">
    <location>
        <begin position="1"/>
        <end position="21"/>
    </location>
</feature>
<dbReference type="Gene3D" id="1.10.10.60">
    <property type="entry name" value="Homeodomain-like"/>
    <property type="match status" value="1"/>
</dbReference>
<feature type="region of interest" description="Disordered" evidence="1">
    <location>
        <begin position="228"/>
        <end position="426"/>
    </location>
</feature>
<feature type="region of interest" description="Disordered" evidence="1">
    <location>
        <begin position="538"/>
        <end position="595"/>
    </location>
</feature>
<evidence type="ECO:0000256" key="1">
    <source>
        <dbReference type="SAM" id="MobiDB-lite"/>
    </source>
</evidence>
<feature type="region of interest" description="Disordered" evidence="1">
    <location>
        <begin position="485"/>
        <end position="526"/>
    </location>
</feature>
<dbReference type="CDD" id="cd11655">
    <property type="entry name" value="rap1_myb-like"/>
    <property type="match status" value="1"/>
</dbReference>
<dbReference type="Proteomes" id="UP000759537">
    <property type="component" value="Unassembled WGS sequence"/>
</dbReference>
<evidence type="ECO:0000313" key="2">
    <source>
        <dbReference type="EMBL" id="KAF8464729.1"/>
    </source>
</evidence>
<keyword evidence="3" id="KW-1185">Reference proteome</keyword>
<organism evidence="2 3">
    <name type="scientific">Russula ochroleuca</name>
    <dbReference type="NCBI Taxonomy" id="152965"/>
    <lineage>
        <taxon>Eukaryota</taxon>
        <taxon>Fungi</taxon>
        <taxon>Dikarya</taxon>
        <taxon>Basidiomycota</taxon>
        <taxon>Agaricomycotina</taxon>
        <taxon>Agaricomycetes</taxon>
        <taxon>Russulales</taxon>
        <taxon>Russulaceae</taxon>
        <taxon>Russula</taxon>
    </lineage>
</organism>
<sequence length="619" mass="69176">MARTPNAHAPHTRENSVNDDSDDLQDQLFLLPNGEPASFLLHNFESVGLTKKIIVHGGQITDFDTAADVILTKSRSEYTSLKDRYAISRKAHVRLSGFVDRCIDSRRFQLEPIIVKGLQGRRPMSRRTEFSATDDEHLCQYIAEILPDKGQGGRTGHFIYSDLMRRADEFGQYAWARRHPKDGWRERYRRNQERLDKRITRIVEKNPPSLDGKGQYMSRRYGRIVQDHELDADDEELVGLDPEERGDSATDNEDSPVQTKKADVQRQEEEEEEDEGQVVMQRPGATNPRSQDSERQEEERAEEQAAEWPETGSPTRMATRRSRISRVDTKPPFPKRAPRAALEELSVPDDLEATLRGDAEVDDFNLVEEPQPNTPPFVETRKGNKSRSKVTARPVVPPLSPRRTRARSRSLSVQPDAVPAASRTTSRAKAKATAAAAALKPVPASPVIDDFVLHSDGDDEFVAHSDDEGEMHEVEADLQVSVRSGELPAEDQMQSIPSAEDLLTSGYLQRPEPNDAAPVLDDLDDDESDDAKFLALGRKFGALTPTAGQNKSGKGDRDRHKSSEETFPSPGTRAEAEKKRLTQAAKAAPYFPPKGTRAATMIEKEGARARQAAVRAVRR</sequence>
<accession>A0A9P5JU63</accession>
<dbReference type="EMBL" id="WHVB01000054">
    <property type="protein sequence ID" value="KAF8464729.1"/>
    <property type="molecule type" value="Genomic_DNA"/>
</dbReference>
<comment type="caution">
    <text evidence="2">The sequence shown here is derived from an EMBL/GenBank/DDBJ whole genome shotgun (WGS) entry which is preliminary data.</text>
</comment>
<name>A0A9P5JU63_9AGAM</name>
<feature type="compositionally biased region" description="Basic and acidic residues" evidence="1">
    <location>
        <begin position="553"/>
        <end position="564"/>
    </location>
</feature>
<proteinExistence type="predicted"/>
<evidence type="ECO:0008006" key="4">
    <source>
        <dbReference type="Google" id="ProtNLM"/>
    </source>
</evidence>